<evidence type="ECO:0008006" key="2">
    <source>
        <dbReference type="Google" id="ProtNLM"/>
    </source>
</evidence>
<accession>X0W1R6</accession>
<dbReference type="PANTHER" id="PTHR43485">
    <property type="entry name" value="HYDROGENASE-4 COMPONENT G"/>
    <property type="match status" value="1"/>
</dbReference>
<dbReference type="EMBL" id="BARS01031994">
    <property type="protein sequence ID" value="GAG24455.1"/>
    <property type="molecule type" value="Genomic_DNA"/>
</dbReference>
<dbReference type="InterPro" id="IPR052197">
    <property type="entry name" value="ComplexI_49kDa-like"/>
</dbReference>
<organism evidence="1">
    <name type="scientific">marine sediment metagenome</name>
    <dbReference type="NCBI Taxonomy" id="412755"/>
    <lineage>
        <taxon>unclassified sequences</taxon>
        <taxon>metagenomes</taxon>
        <taxon>ecological metagenomes</taxon>
    </lineage>
</organism>
<sequence>MAQRLLIPIGPQHPALKEPLGFRFRVEGERVLETHIRMGYVHRGIERACQERTYIQD</sequence>
<dbReference type="InterPro" id="IPR029014">
    <property type="entry name" value="NiFe-Hase_large"/>
</dbReference>
<reference evidence="1" key="1">
    <citation type="journal article" date="2014" name="Front. Microbiol.">
        <title>High frequency of phylogenetically diverse reductive dehalogenase-homologous genes in deep subseafloor sedimentary metagenomes.</title>
        <authorList>
            <person name="Kawai M."/>
            <person name="Futagami T."/>
            <person name="Toyoda A."/>
            <person name="Takaki Y."/>
            <person name="Nishi S."/>
            <person name="Hori S."/>
            <person name="Arai W."/>
            <person name="Tsubouchi T."/>
            <person name="Morono Y."/>
            <person name="Uchiyama I."/>
            <person name="Ito T."/>
            <person name="Fujiyama A."/>
            <person name="Inagaki F."/>
            <person name="Takami H."/>
        </authorList>
    </citation>
    <scope>NUCLEOTIDE SEQUENCE</scope>
    <source>
        <strain evidence="1">Expedition CK06-06</strain>
    </source>
</reference>
<feature type="non-terminal residue" evidence="1">
    <location>
        <position position="57"/>
    </location>
</feature>
<dbReference type="Gene3D" id="1.10.645.10">
    <property type="entry name" value="Cytochrome-c3 Hydrogenase, chain B"/>
    <property type="match status" value="1"/>
</dbReference>
<protein>
    <recommendedName>
        <fullName evidence="2">NADH-quinone oxidoreductase subunit D domain-containing protein</fullName>
    </recommendedName>
</protein>
<dbReference type="AlphaFoldDB" id="X0W1R6"/>
<comment type="caution">
    <text evidence="1">The sequence shown here is derived from an EMBL/GenBank/DDBJ whole genome shotgun (WGS) entry which is preliminary data.</text>
</comment>
<dbReference type="PANTHER" id="PTHR43485:SF1">
    <property type="entry name" value="FORMATE HYDROGENLYASE SUBUNIT 5-RELATED"/>
    <property type="match status" value="1"/>
</dbReference>
<proteinExistence type="predicted"/>
<dbReference type="SUPFAM" id="SSF56762">
    <property type="entry name" value="HydB/Nqo4-like"/>
    <property type="match status" value="1"/>
</dbReference>
<evidence type="ECO:0000313" key="1">
    <source>
        <dbReference type="EMBL" id="GAG24455.1"/>
    </source>
</evidence>
<gene>
    <name evidence="1" type="ORF">S01H1_49716</name>
</gene>
<name>X0W1R6_9ZZZZ</name>